<evidence type="ECO:0000313" key="3">
    <source>
        <dbReference type="Proteomes" id="UP000029878"/>
    </source>
</evidence>
<proteinExistence type="predicted"/>
<dbReference type="AlphaFoldDB" id="A0A4U8RZS3"/>
<sequence>MNVIKKYFTLKRIVIFFGGIVFLILFLSGGSFQFLNPQYYKFQYLMNTQSGFYILDEKLYRETKNREFRLLSNGEYSLGFASNGYEIFYKYEQYDFQQVSSAITASKQHKRYYIDSMGVEHIISFEQKFRYTDYGIFLTGDEGAGFNLNIKQKLNFLSKDRTIMLKE</sequence>
<organism evidence="2 3">
    <name type="scientific">Helicobacter trogontum</name>
    <dbReference type="NCBI Taxonomy" id="50960"/>
    <lineage>
        <taxon>Bacteria</taxon>
        <taxon>Pseudomonadati</taxon>
        <taxon>Campylobacterota</taxon>
        <taxon>Epsilonproteobacteria</taxon>
        <taxon>Campylobacterales</taxon>
        <taxon>Helicobacteraceae</taxon>
        <taxon>Helicobacter</taxon>
    </lineage>
</organism>
<evidence type="ECO:0000256" key="1">
    <source>
        <dbReference type="SAM" id="Phobius"/>
    </source>
</evidence>
<dbReference type="RefSeq" id="WP_034345493.1">
    <property type="nucleotide sequence ID" value="NZ_JRPL02000091.1"/>
</dbReference>
<keyword evidence="1" id="KW-0472">Membrane</keyword>
<gene>
    <name evidence="2" type="ORF">LS81_010985</name>
</gene>
<accession>A0A4U8RZS3</accession>
<dbReference type="Proteomes" id="UP000029878">
    <property type="component" value="Unassembled WGS sequence"/>
</dbReference>
<keyword evidence="1" id="KW-1133">Transmembrane helix</keyword>
<feature type="transmembrane region" description="Helical" evidence="1">
    <location>
        <begin position="12"/>
        <end position="35"/>
    </location>
</feature>
<evidence type="ECO:0000313" key="2">
    <source>
        <dbReference type="EMBL" id="TLD78756.1"/>
    </source>
</evidence>
<dbReference type="EMBL" id="JRPL02000091">
    <property type="protein sequence ID" value="TLD78756.1"/>
    <property type="molecule type" value="Genomic_DNA"/>
</dbReference>
<name>A0A4U8RZS3_9HELI</name>
<protein>
    <submittedName>
        <fullName evidence="2">Uncharacterized protein</fullName>
    </submittedName>
</protein>
<dbReference type="OrthoDB" id="5326079at2"/>
<reference evidence="2 3" key="1">
    <citation type="journal article" date="2014" name="Genome Announc.">
        <title>Draft genome sequences of eight enterohepatic helicobacter species isolated from both laboratory and wild rodents.</title>
        <authorList>
            <person name="Sheh A."/>
            <person name="Shen Z."/>
            <person name="Fox J.G."/>
        </authorList>
    </citation>
    <scope>NUCLEOTIDE SEQUENCE [LARGE SCALE GENOMIC DNA]</scope>
    <source>
        <strain evidence="2 3">ATCC 700114</strain>
    </source>
</reference>
<comment type="caution">
    <text evidence="2">The sequence shown here is derived from an EMBL/GenBank/DDBJ whole genome shotgun (WGS) entry which is preliminary data.</text>
</comment>
<keyword evidence="1" id="KW-0812">Transmembrane</keyword>